<dbReference type="Proteomes" id="UP000054721">
    <property type="component" value="Unassembled WGS sequence"/>
</dbReference>
<comment type="caution">
    <text evidence="1">The sequence shown here is derived from an EMBL/GenBank/DDBJ whole genome shotgun (WGS) entry which is preliminary data.</text>
</comment>
<dbReference type="EMBL" id="JYDW01003919">
    <property type="protein sequence ID" value="KRZ35925.1"/>
    <property type="molecule type" value="Genomic_DNA"/>
</dbReference>
<reference evidence="1 2" key="1">
    <citation type="submission" date="2015-05" db="EMBL/GenBank/DDBJ databases">
        <title>Evolution of Trichinella species and genotypes.</title>
        <authorList>
            <person name="Korhonen P.K."/>
            <person name="Edoardo P."/>
            <person name="Giuseppe L.R."/>
            <person name="Gasser R.B."/>
        </authorList>
    </citation>
    <scope>NUCLEOTIDE SEQUENCE [LARGE SCALE GENOMIC DNA]</scope>
    <source>
        <strain evidence="1">ISS10</strain>
    </source>
</reference>
<evidence type="ECO:0000313" key="1">
    <source>
        <dbReference type="EMBL" id="KRZ35925.1"/>
    </source>
</evidence>
<name>A0A0V1JMX7_9BILA</name>
<evidence type="ECO:0000313" key="2">
    <source>
        <dbReference type="Proteomes" id="UP000054721"/>
    </source>
</evidence>
<protein>
    <submittedName>
        <fullName evidence="1">Uncharacterized protein</fullName>
    </submittedName>
</protein>
<keyword evidence="2" id="KW-1185">Reference proteome</keyword>
<proteinExistence type="predicted"/>
<accession>A0A0V1JMX7</accession>
<gene>
    <name evidence="1" type="ORF">T02_13942</name>
</gene>
<dbReference type="AlphaFoldDB" id="A0A0V1JMX7"/>
<organism evidence="1 2">
    <name type="scientific">Trichinella nativa</name>
    <dbReference type="NCBI Taxonomy" id="6335"/>
    <lineage>
        <taxon>Eukaryota</taxon>
        <taxon>Metazoa</taxon>
        <taxon>Ecdysozoa</taxon>
        <taxon>Nematoda</taxon>
        <taxon>Enoplea</taxon>
        <taxon>Dorylaimia</taxon>
        <taxon>Trichinellida</taxon>
        <taxon>Trichinellidae</taxon>
        <taxon>Trichinella</taxon>
    </lineage>
</organism>
<sequence>MFVSSLAVERCLNSCWHKKICSNGKPPQDRISSKQHNT</sequence>